<comment type="caution">
    <text evidence="2">The sequence shown here is derived from an EMBL/GenBank/DDBJ whole genome shotgun (WGS) entry which is preliminary data.</text>
</comment>
<evidence type="ECO:0000256" key="1">
    <source>
        <dbReference type="ARBA" id="ARBA00006186"/>
    </source>
</evidence>
<evidence type="ECO:0000313" key="2">
    <source>
        <dbReference type="EMBL" id="KAL2092417.1"/>
    </source>
</evidence>
<organism evidence="2 3">
    <name type="scientific">Coilia grayii</name>
    <name type="common">Gray's grenadier anchovy</name>
    <dbReference type="NCBI Taxonomy" id="363190"/>
    <lineage>
        <taxon>Eukaryota</taxon>
        <taxon>Metazoa</taxon>
        <taxon>Chordata</taxon>
        <taxon>Craniata</taxon>
        <taxon>Vertebrata</taxon>
        <taxon>Euteleostomi</taxon>
        <taxon>Actinopterygii</taxon>
        <taxon>Neopterygii</taxon>
        <taxon>Teleostei</taxon>
        <taxon>Clupei</taxon>
        <taxon>Clupeiformes</taxon>
        <taxon>Clupeoidei</taxon>
        <taxon>Engraulidae</taxon>
        <taxon>Coilinae</taxon>
        <taxon>Coilia</taxon>
    </lineage>
</organism>
<proteinExistence type="inferred from homology"/>
<accession>A0ABD1JZV6</accession>
<dbReference type="Proteomes" id="UP001591681">
    <property type="component" value="Unassembled WGS sequence"/>
</dbReference>
<keyword evidence="3" id="KW-1185">Reference proteome</keyword>
<dbReference type="InterPro" id="IPR008653">
    <property type="entry name" value="IER"/>
</dbReference>
<sequence length="260" mass="29547">MEYTVDAESLISMSLRKIESARTQRGGIKLYKNLLVSYVLRNARQLCTVDKQGEIHRNQLDENRIEPNITSDFSSHSSDWNMDLTERVGEKDLVTMCTRQFLPWSICIFPEHHQDSKEDDIFQSLNEQSYSSCSDFLDSESNQTTVLDLDTHTVTAVDSSVHVDCSAAQPSLRSNNVCRKRKADEEALNSSACKQERLCFSRQPHERSEATNVFNLVSILGFNLTEFMTIQTDVEQKLSTGLLKSTASCTEPWTRAIEAF</sequence>
<dbReference type="AlphaFoldDB" id="A0ABD1JZV6"/>
<comment type="similarity">
    <text evidence="1">Belongs to the IER family.</text>
</comment>
<gene>
    <name evidence="2" type="ORF">ACEWY4_012215</name>
</gene>
<dbReference type="Pfam" id="PF05760">
    <property type="entry name" value="IER"/>
    <property type="match status" value="2"/>
</dbReference>
<protein>
    <submittedName>
        <fullName evidence="2">Uncharacterized protein</fullName>
    </submittedName>
</protein>
<dbReference type="PANTHER" id="PTHR15895">
    <property type="entry name" value="IMMEDIATE EARLY RESPONSE GENE"/>
    <property type="match status" value="1"/>
</dbReference>
<name>A0ABD1JZV6_9TELE</name>
<dbReference type="EMBL" id="JBHFQA010000010">
    <property type="protein sequence ID" value="KAL2092417.1"/>
    <property type="molecule type" value="Genomic_DNA"/>
</dbReference>
<reference evidence="2 3" key="1">
    <citation type="submission" date="2024-09" db="EMBL/GenBank/DDBJ databases">
        <title>A chromosome-level genome assembly of Gray's grenadier anchovy, Coilia grayii.</title>
        <authorList>
            <person name="Fu Z."/>
        </authorList>
    </citation>
    <scope>NUCLEOTIDE SEQUENCE [LARGE SCALE GENOMIC DNA]</scope>
    <source>
        <strain evidence="2">G4</strain>
        <tissue evidence="2">Muscle</tissue>
    </source>
</reference>
<evidence type="ECO:0000313" key="3">
    <source>
        <dbReference type="Proteomes" id="UP001591681"/>
    </source>
</evidence>